<evidence type="ECO:0000256" key="1">
    <source>
        <dbReference type="SAM" id="MobiDB-lite"/>
    </source>
</evidence>
<gene>
    <name evidence="2" type="ORF">CKAH01_14422</name>
</gene>
<proteinExistence type="predicted"/>
<keyword evidence="3" id="KW-1185">Reference proteome</keyword>
<feature type="region of interest" description="Disordered" evidence="1">
    <location>
        <begin position="179"/>
        <end position="232"/>
    </location>
</feature>
<accession>A0AAD9YMX3</accession>
<dbReference type="AlphaFoldDB" id="A0AAD9YMX3"/>
<comment type="caution">
    <text evidence="2">The sequence shown here is derived from an EMBL/GenBank/DDBJ whole genome shotgun (WGS) entry which is preliminary data.</text>
</comment>
<organism evidence="2 3">
    <name type="scientific">Colletotrichum kahawae</name>
    <name type="common">Coffee berry disease fungus</name>
    <dbReference type="NCBI Taxonomy" id="34407"/>
    <lineage>
        <taxon>Eukaryota</taxon>
        <taxon>Fungi</taxon>
        <taxon>Dikarya</taxon>
        <taxon>Ascomycota</taxon>
        <taxon>Pezizomycotina</taxon>
        <taxon>Sordariomycetes</taxon>
        <taxon>Hypocreomycetidae</taxon>
        <taxon>Glomerellales</taxon>
        <taxon>Glomerellaceae</taxon>
        <taxon>Colletotrichum</taxon>
        <taxon>Colletotrichum gloeosporioides species complex</taxon>
    </lineage>
</organism>
<evidence type="ECO:0000313" key="3">
    <source>
        <dbReference type="Proteomes" id="UP001281614"/>
    </source>
</evidence>
<feature type="compositionally biased region" description="Polar residues" evidence="1">
    <location>
        <begin position="1"/>
        <end position="14"/>
    </location>
</feature>
<evidence type="ECO:0000313" key="2">
    <source>
        <dbReference type="EMBL" id="KAK2771273.1"/>
    </source>
</evidence>
<dbReference type="Proteomes" id="UP001281614">
    <property type="component" value="Unassembled WGS sequence"/>
</dbReference>
<reference evidence="2" key="1">
    <citation type="submission" date="2023-02" db="EMBL/GenBank/DDBJ databases">
        <title>Colletotrichum kahawae CIFC_Que2 genome sequencing and assembly.</title>
        <authorList>
            <person name="Baroncelli R."/>
        </authorList>
    </citation>
    <scope>NUCLEOTIDE SEQUENCE</scope>
    <source>
        <strain evidence="2">CIFC_Que2</strain>
    </source>
</reference>
<sequence>MTTPTTEQLGSHPNPSLADDGSIPIPSNLKTVIQPDLWGKLFEINEEDETPPDVSEEQATTWMGYQLEVYRIEGRIGRELWSDFQADFIGWTTEIFSKTNQGLKRRFRNYLAGHGVWINPTARTIAAGLADAVTRPTFHIWKPEEVEAQRDNFPKDLINNPTFIDEISVPVVIPFPSHLSQQASRPNDHAQPQDLRPENSPQAWGPQESKIPTTAAEKTSNDSRWAPTYNSPPVTSKQLTDLAKLYADDMKYGGEKYDILDTKLAIFYNLCDKISIEPSQAADAFPFILKGRARDYYFDRLSNAQLTLPLMVERLRGHFESHETRQAYLTEWRQATLIKIIRDNPSKTKMECLEALIDKITKVQRALPTPYQSDLVLRDQLVNACQGVEECRICLYNPATTAEDVLSQLRSAISTAAQIADNDKAGAYWTDRTYHGKGRSDRFSPRSNSYSQRTATAASQKKCYVCAKPNCWSTRHSDVERRKAYSKFKSSQYVQGNASPAEYSQFLTWYEGDEDLTGLTTAEDPSTDDPIALFYQSLDMNDDGDADNPDDTFFTTAHFVNPPRCD</sequence>
<feature type="region of interest" description="Disordered" evidence="1">
    <location>
        <begin position="1"/>
        <end position="25"/>
    </location>
</feature>
<dbReference type="EMBL" id="VYYT01000083">
    <property type="protein sequence ID" value="KAK2771273.1"/>
    <property type="molecule type" value="Genomic_DNA"/>
</dbReference>
<name>A0AAD9YMX3_COLKA</name>
<keyword evidence="2" id="KW-0808">Transferase</keyword>
<protein>
    <submittedName>
        <fullName evidence="2">Glycosyl transferase</fullName>
    </submittedName>
</protein>
<dbReference type="GO" id="GO:0016740">
    <property type="term" value="F:transferase activity"/>
    <property type="evidence" value="ECO:0007669"/>
    <property type="project" value="UniProtKB-KW"/>
</dbReference>